<dbReference type="KEGG" id="fas:105267153"/>
<accession>A0A9R1T7Y4</accession>
<gene>
    <name evidence="3" type="primary">LOC105267153</name>
</gene>
<evidence type="ECO:0000313" key="2">
    <source>
        <dbReference type="Proteomes" id="UP000694866"/>
    </source>
</evidence>
<reference evidence="3" key="1">
    <citation type="submission" date="2025-08" db="UniProtKB">
        <authorList>
            <consortium name="RefSeq"/>
        </authorList>
    </citation>
    <scope>IDENTIFICATION</scope>
    <source>
        <strain evidence="3">USDA-PBARC FA_bdor</strain>
        <tissue evidence="3">Whole organism</tissue>
    </source>
</reference>
<keyword evidence="2" id="KW-1185">Reference proteome</keyword>
<feature type="compositionally biased region" description="Low complexity" evidence="1">
    <location>
        <begin position="67"/>
        <end position="78"/>
    </location>
</feature>
<feature type="region of interest" description="Disordered" evidence="1">
    <location>
        <begin position="169"/>
        <end position="198"/>
    </location>
</feature>
<dbReference type="Proteomes" id="UP000694866">
    <property type="component" value="Unplaced"/>
</dbReference>
<dbReference type="AlphaFoldDB" id="A0A9R1T7Y4"/>
<evidence type="ECO:0000256" key="1">
    <source>
        <dbReference type="SAM" id="MobiDB-lite"/>
    </source>
</evidence>
<evidence type="ECO:0000313" key="3">
    <source>
        <dbReference type="RefSeq" id="XP_011304113.1"/>
    </source>
</evidence>
<feature type="region of interest" description="Disordered" evidence="1">
    <location>
        <begin position="223"/>
        <end position="247"/>
    </location>
</feature>
<proteinExistence type="predicted"/>
<name>A0A9R1T7Y4_9HYME</name>
<feature type="region of interest" description="Disordered" evidence="1">
    <location>
        <begin position="1"/>
        <end position="99"/>
    </location>
</feature>
<dbReference type="RefSeq" id="XP_011304113.1">
    <property type="nucleotide sequence ID" value="XM_011305811.1"/>
</dbReference>
<dbReference type="GeneID" id="105267153"/>
<dbReference type="OrthoDB" id="6366805at2759"/>
<sequence length="300" mass="32674">MAEVSKGNGSGDAKLRTSKTSSSDSKDEEDRSPTVARIRVTNSLSQDSDSETRRQSASRMSRIFLLSSNRSPQSSSSQEEYEPDSTKRLPGATLGVNGGHQVGARSMESLQRGCRNFLSADERYGEDSRSLESLTTQTGASTSNTTGLTLGTGVKSHHHYRSFLSCSSASSSSSFTSKRRIGMASESRSSENLMRREESLNAEVRRGLYASTALERKAPRLHLSLPQDDDPLSSGPPSVFSLTSPGGSDRRITILSPHSPLPHGDVQHNYSIQSLRARRNKALVLPRLVLPRSESEVFLQ</sequence>
<organism evidence="2 3">
    <name type="scientific">Fopius arisanus</name>
    <dbReference type="NCBI Taxonomy" id="64838"/>
    <lineage>
        <taxon>Eukaryota</taxon>
        <taxon>Metazoa</taxon>
        <taxon>Ecdysozoa</taxon>
        <taxon>Arthropoda</taxon>
        <taxon>Hexapoda</taxon>
        <taxon>Insecta</taxon>
        <taxon>Pterygota</taxon>
        <taxon>Neoptera</taxon>
        <taxon>Endopterygota</taxon>
        <taxon>Hymenoptera</taxon>
        <taxon>Apocrita</taxon>
        <taxon>Ichneumonoidea</taxon>
        <taxon>Braconidae</taxon>
        <taxon>Opiinae</taxon>
        <taxon>Fopius</taxon>
    </lineage>
</organism>
<protein>
    <submittedName>
        <fullName evidence="3">Uncharacterized protein</fullName>
    </submittedName>
</protein>